<dbReference type="RefSeq" id="WP_173129817.1">
    <property type="nucleotide sequence ID" value="NZ_JABRWJ010000008.1"/>
</dbReference>
<dbReference type="EMBL" id="JABRWJ010000008">
    <property type="protein sequence ID" value="NRF70558.1"/>
    <property type="molecule type" value="Genomic_DNA"/>
</dbReference>
<comment type="caution">
    <text evidence="2">The sequence shown here is derived from an EMBL/GenBank/DDBJ whole genome shotgun (WGS) entry which is preliminary data.</text>
</comment>
<accession>A0ABX2EPP7</accession>
<evidence type="ECO:0000313" key="2">
    <source>
        <dbReference type="EMBL" id="NRF70558.1"/>
    </source>
</evidence>
<protein>
    <submittedName>
        <fullName evidence="2">Peptidase M14</fullName>
    </submittedName>
</protein>
<sequence length="567" mass="64288">MNSDSDWTTPFERGNGNQTTSWQACIDFHQRLARAHPQWLTFEEAGRSDGGIPIHVGVFSCDGVFDPQAVKAAGRPVFFNNNGIHPGEPEGIDACMAMLRDLCLDPARRAALGRTVLVFIPVYNVDGALNRADSSRVNQNGPEAFGFRGNARHLDLNRDFIKADSLNARCFAQVFTRWDPDVMVDTHTSNGADYQHVVTLIATQPDKLGGRTAEHLREAMLPALYADMAARGFPMCPYVNPLQEIPDDGIADFLDSPRFSTGYAALHHTIGFMPETHMLKPFAARYHGTRALVDSALAHTTAHGDAIRAARAADRAAVSGGAPVALDWKLDLQRSRPFRFSGFQAVHEPSRLGRYERLRYDRTMPWQKDIPYFDRYEATATAVPPRGYHLPQAWHDVAQRLQAHGVPLQRADRAVRLRAEAYRIQRCEKRPLPFEGRHLHHVLEVQIEPRVAEVAEGDWLLPLGGPHDRFIVEVLEPLGIDSFLRWAFFDSVLDKKEHFSDYLFEDEAERLLAAEPDLRRRFEAWQAEHPALLDDRQAVLGFIFRNARRYAEPEWRRYPVQRLLELP</sequence>
<reference evidence="2 3" key="1">
    <citation type="submission" date="2020-05" db="EMBL/GenBank/DDBJ databases">
        <title>Aquincola sp. isolate from soil.</title>
        <authorList>
            <person name="Han J."/>
            <person name="Kim D.-U."/>
        </authorList>
    </citation>
    <scope>NUCLEOTIDE SEQUENCE [LARGE SCALE GENOMIC DNA]</scope>
    <source>
        <strain evidence="2 3">S2</strain>
    </source>
</reference>
<dbReference type="Gene3D" id="3.40.630.10">
    <property type="entry name" value="Zn peptidases"/>
    <property type="match status" value="1"/>
</dbReference>
<evidence type="ECO:0000313" key="3">
    <source>
        <dbReference type="Proteomes" id="UP000737171"/>
    </source>
</evidence>
<dbReference type="Proteomes" id="UP000737171">
    <property type="component" value="Unassembled WGS sequence"/>
</dbReference>
<dbReference type="Pfam" id="PF00246">
    <property type="entry name" value="Peptidase_M14"/>
    <property type="match status" value="1"/>
</dbReference>
<name>A0ABX2EPP7_9BURK</name>
<evidence type="ECO:0000259" key="1">
    <source>
        <dbReference type="Pfam" id="PF00246"/>
    </source>
</evidence>
<proteinExistence type="predicted"/>
<dbReference type="InterPro" id="IPR000834">
    <property type="entry name" value="Peptidase_M14"/>
</dbReference>
<feature type="domain" description="Peptidase M14" evidence="1">
    <location>
        <begin position="27"/>
        <end position="161"/>
    </location>
</feature>
<gene>
    <name evidence="2" type="ORF">HLB44_26485</name>
</gene>
<organism evidence="2 3">
    <name type="scientific">Pseudaquabacterium terrae</name>
    <dbReference type="NCBI Taxonomy" id="2732868"/>
    <lineage>
        <taxon>Bacteria</taxon>
        <taxon>Pseudomonadati</taxon>
        <taxon>Pseudomonadota</taxon>
        <taxon>Betaproteobacteria</taxon>
        <taxon>Burkholderiales</taxon>
        <taxon>Sphaerotilaceae</taxon>
        <taxon>Pseudaquabacterium</taxon>
    </lineage>
</organism>
<keyword evidence="3" id="KW-1185">Reference proteome</keyword>
<dbReference type="SUPFAM" id="SSF53187">
    <property type="entry name" value="Zn-dependent exopeptidases"/>
    <property type="match status" value="1"/>
</dbReference>